<dbReference type="Proteomes" id="UP000887565">
    <property type="component" value="Unplaced"/>
</dbReference>
<proteinExistence type="predicted"/>
<sequence length="205" mass="22974">MYAIVYSFANDRCSDPVKDLLIGIESSAHFLQVTFFTQKSPQQYKRPVKTVCNYNVSAPGKLLHSNPSVKQTSDQMVFYSIFASRGFVNYVCLTECQPQNDLSVVKTREMSNKKQGINFRSLKLIFQSNPSKVERMLSKNTSTFSPCSKSYNWKNVQDKFIEMCGWLSQTAGSTTPNSDSTVNAIDTTTQDTKFLLDASTSTTSA</sequence>
<protein>
    <submittedName>
        <fullName evidence="2">Uncharacterized protein</fullName>
    </submittedName>
</protein>
<keyword evidence="1" id="KW-1185">Reference proteome</keyword>
<reference evidence="2" key="1">
    <citation type="submission" date="2022-11" db="UniProtKB">
        <authorList>
            <consortium name="WormBaseParasite"/>
        </authorList>
    </citation>
    <scope>IDENTIFICATION</scope>
</reference>
<name>A0A915L0M1_ROMCU</name>
<evidence type="ECO:0000313" key="2">
    <source>
        <dbReference type="WBParaSite" id="nRc.2.0.1.t44005-RA"/>
    </source>
</evidence>
<organism evidence="1 2">
    <name type="scientific">Romanomermis culicivorax</name>
    <name type="common">Nematode worm</name>
    <dbReference type="NCBI Taxonomy" id="13658"/>
    <lineage>
        <taxon>Eukaryota</taxon>
        <taxon>Metazoa</taxon>
        <taxon>Ecdysozoa</taxon>
        <taxon>Nematoda</taxon>
        <taxon>Enoplea</taxon>
        <taxon>Dorylaimia</taxon>
        <taxon>Mermithida</taxon>
        <taxon>Mermithoidea</taxon>
        <taxon>Mermithidae</taxon>
        <taxon>Romanomermis</taxon>
    </lineage>
</organism>
<dbReference type="AlphaFoldDB" id="A0A915L0M1"/>
<accession>A0A915L0M1</accession>
<evidence type="ECO:0000313" key="1">
    <source>
        <dbReference type="Proteomes" id="UP000887565"/>
    </source>
</evidence>
<dbReference type="WBParaSite" id="nRc.2.0.1.t44005-RA">
    <property type="protein sequence ID" value="nRc.2.0.1.t44005-RA"/>
    <property type="gene ID" value="nRc.2.0.1.g44005"/>
</dbReference>